<organism evidence="4 5">
    <name type="scientific">Saltatorellus ferox</name>
    <dbReference type="NCBI Taxonomy" id="2528018"/>
    <lineage>
        <taxon>Bacteria</taxon>
        <taxon>Pseudomonadati</taxon>
        <taxon>Planctomycetota</taxon>
        <taxon>Planctomycetia</taxon>
        <taxon>Planctomycetia incertae sedis</taxon>
        <taxon>Saltatorellus</taxon>
    </lineage>
</organism>
<dbReference type="Proteomes" id="UP000320390">
    <property type="component" value="Chromosome"/>
</dbReference>
<evidence type="ECO:0000256" key="2">
    <source>
        <dbReference type="ARBA" id="ARBA00008424"/>
    </source>
</evidence>
<dbReference type="EMBL" id="CP036434">
    <property type="protein sequence ID" value="QDV07690.1"/>
    <property type="molecule type" value="Genomic_DNA"/>
</dbReference>
<evidence type="ECO:0000256" key="3">
    <source>
        <dbReference type="SAM" id="Coils"/>
    </source>
</evidence>
<dbReference type="Pfam" id="PF07432">
    <property type="entry name" value="Hc1"/>
    <property type="match status" value="1"/>
</dbReference>
<comment type="function">
    <text evidence="1">Might have a role analogous to that of eukaryotic histone proteins.</text>
</comment>
<dbReference type="InterPro" id="IPR010886">
    <property type="entry name" value="Hc1"/>
</dbReference>
<dbReference type="AlphaFoldDB" id="A0A518EUC5"/>
<accession>A0A518EUC5</accession>
<name>A0A518EUC5_9BACT</name>
<dbReference type="GO" id="GO:0030527">
    <property type="term" value="F:structural constituent of chromatin"/>
    <property type="evidence" value="ECO:0007669"/>
    <property type="project" value="InterPro"/>
</dbReference>
<dbReference type="RefSeq" id="WP_145199015.1">
    <property type="nucleotide sequence ID" value="NZ_CP036434.1"/>
</dbReference>
<dbReference type="OrthoDB" id="289850at2"/>
<evidence type="ECO:0000313" key="5">
    <source>
        <dbReference type="Proteomes" id="UP000320390"/>
    </source>
</evidence>
<evidence type="ECO:0000256" key="1">
    <source>
        <dbReference type="ARBA" id="ARBA00002333"/>
    </source>
</evidence>
<gene>
    <name evidence="4" type="ORF">Poly30_32190</name>
</gene>
<keyword evidence="5" id="KW-1185">Reference proteome</keyword>
<comment type="similarity">
    <text evidence="2">Belongs to the histone H1/H5 family. HCT subfamily.</text>
</comment>
<reference evidence="4 5" key="1">
    <citation type="submission" date="2019-02" db="EMBL/GenBank/DDBJ databases">
        <title>Deep-cultivation of Planctomycetes and their phenomic and genomic characterization uncovers novel biology.</title>
        <authorList>
            <person name="Wiegand S."/>
            <person name="Jogler M."/>
            <person name="Boedeker C."/>
            <person name="Pinto D."/>
            <person name="Vollmers J."/>
            <person name="Rivas-Marin E."/>
            <person name="Kohn T."/>
            <person name="Peeters S.H."/>
            <person name="Heuer A."/>
            <person name="Rast P."/>
            <person name="Oberbeckmann S."/>
            <person name="Bunk B."/>
            <person name="Jeske O."/>
            <person name="Meyerdierks A."/>
            <person name="Storesund J.E."/>
            <person name="Kallscheuer N."/>
            <person name="Luecker S."/>
            <person name="Lage O.M."/>
            <person name="Pohl T."/>
            <person name="Merkel B.J."/>
            <person name="Hornburger P."/>
            <person name="Mueller R.-W."/>
            <person name="Bruemmer F."/>
            <person name="Labrenz M."/>
            <person name="Spormann A.M."/>
            <person name="Op den Camp H."/>
            <person name="Overmann J."/>
            <person name="Amann R."/>
            <person name="Jetten M.S.M."/>
            <person name="Mascher T."/>
            <person name="Medema M.H."/>
            <person name="Devos D.P."/>
            <person name="Kaster A.-K."/>
            <person name="Ovreas L."/>
            <person name="Rohde M."/>
            <person name="Galperin M.Y."/>
            <person name="Jogler C."/>
        </authorList>
    </citation>
    <scope>NUCLEOTIDE SEQUENCE [LARGE SCALE GENOMIC DNA]</scope>
    <source>
        <strain evidence="4 5">Poly30</strain>
    </source>
</reference>
<sequence>MSQNYDQLVEAVNACREDIEKAEAGNKAATSRVRKSMQEIKAIAQELRKEMLEIRDAGGTK</sequence>
<feature type="coiled-coil region" evidence="3">
    <location>
        <begin position="5"/>
        <end position="57"/>
    </location>
</feature>
<dbReference type="GO" id="GO:0003677">
    <property type="term" value="F:DNA binding"/>
    <property type="evidence" value="ECO:0007669"/>
    <property type="project" value="InterPro"/>
</dbReference>
<proteinExistence type="inferred from homology"/>
<protein>
    <submittedName>
        <fullName evidence="4">Histone H1-like protein Hc1</fullName>
    </submittedName>
</protein>
<evidence type="ECO:0000313" key="4">
    <source>
        <dbReference type="EMBL" id="QDV07690.1"/>
    </source>
</evidence>
<keyword evidence="3" id="KW-0175">Coiled coil</keyword>